<feature type="transmembrane region" description="Helical" evidence="2">
    <location>
        <begin position="209"/>
        <end position="232"/>
    </location>
</feature>
<feature type="transmembrane region" description="Helical" evidence="2">
    <location>
        <begin position="252"/>
        <end position="273"/>
    </location>
</feature>
<accession>A0A8H7CEK6</accession>
<name>A0A8H7CEK6_9AGAR</name>
<sequence length="344" mass="38207">MSTSWAPANETAAQLWNERSILIGLFLGAIGYGVHLTLFVQCVQALYARKSGRRNHELLIFVCILFALGNVGNATNILFGQKTFIDDRDYPGGPGVYFVEQSTNWSVVVCDSVYIVNSWFADGLLLYRFWTIWSRNHYIVAVPAIAFLTSMVLSAILIAELSQPGNTFWSTICIKLAIPYWSISISMTVILTALIAGRLLFMRYRFKKLVGASSSIPYVTITAMLVESATIYSMNGILFLASYGVDSPVQNLWLPLLGQTQSIAPLLIILRVARGQAWSDQTMDQLISMQFARSQATHMANDGTSTVLDTFPTGPKKMRVGGRQDLEQREDEGESESEFRVAVV</sequence>
<dbReference type="AlphaFoldDB" id="A0A8H7CEK6"/>
<feature type="transmembrane region" description="Helical" evidence="2">
    <location>
        <begin position="138"/>
        <end position="158"/>
    </location>
</feature>
<evidence type="ECO:0000256" key="2">
    <source>
        <dbReference type="SAM" id="Phobius"/>
    </source>
</evidence>
<comment type="caution">
    <text evidence="3">The sequence shown here is derived from an EMBL/GenBank/DDBJ whole genome shotgun (WGS) entry which is preliminary data.</text>
</comment>
<gene>
    <name evidence="3" type="ORF">MSAN_02417100</name>
</gene>
<evidence type="ECO:0000256" key="1">
    <source>
        <dbReference type="SAM" id="MobiDB-lite"/>
    </source>
</evidence>
<feature type="region of interest" description="Disordered" evidence="1">
    <location>
        <begin position="303"/>
        <end position="344"/>
    </location>
</feature>
<evidence type="ECO:0000313" key="3">
    <source>
        <dbReference type="EMBL" id="KAF7333581.1"/>
    </source>
</evidence>
<feature type="transmembrane region" description="Helical" evidence="2">
    <location>
        <begin position="58"/>
        <end position="79"/>
    </location>
</feature>
<dbReference type="Proteomes" id="UP000623467">
    <property type="component" value="Unassembled WGS sequence"/>
</dbReference>
<reference evidence="3" key="1">
    <citation type="submission" date="2020-05" db="EMBL/GenBank/DDBJ databases">
        <title>Mycena genomes resolve the evolution of fungal bioluminescence.</title>
        <authorList>
            <person name="Tsai I.J."/>
        </authorList>
    </citation>
    <scope>NUCLEOTIDE SEQUENCE</scope>
    <source>
        <strain evidence="3">160909Yilan</strain>
    </source>
</reference>
<keyword evidence="4" id="KW-1185">Reference proteome</keyword>
<keyword evidence="2" id="KW-0812">Transmembrane</keyword>
<keyword evidence="2" id="KW-1133">Transmembrane helix</keyword>
<organism evidence="3 4">
    <name type="scientific">Mycena sanguinolenta</name>
    <dbReference type="NCBI Taxonomy" id="230812"/>
    <lineage>
        <taxon>Eukaryota</taxon>
        <taxon>Fungi</taxon>
        <taxon>Dikarya</taxon>
        <taxon>Basidiomycota</taxon>
        <taxon>Agaricomycotina</taxon>
        <taxon>Agaricomycetes</taxon>
        <taxon>Agaricomycetidae</taxon>
        <taxon>Agaricales</taxon>
        <taxon>Marasmiineae</taxon>
        <taxon>Mycenaceae</taxon>
        <taxon>Mycena</taxon>
    </lineage>
</organism>
<feature type="transmembrane region" description="Helical" evidence="2">
    <location>
        <begin position="178"/>
        <end position="197"/>
    </location>
</feature>
<feature type="transmembrane region" description="Helical" evidence="2">
    <location>
        <begin position="20"/>
        <end position="46"/>
    </location>
</feature>
<dbReference type="EMBL" id="JACAZH010000054">
    <property type="protein sequence ID" value="KAF7333581.1"/>
    <property type="molecule type" value="Genomic_DNA"/>
</dbReference>
<dbReference type="OrthoDB" id="2905268at2759"/>
<evidence type="ECO:0000313" key="4">
    <source>
        <dbReference type="Proteomes" id="UP000623467"/>
    </source>
</evidence>
<proteinExistence type="predicted"/>
<keyword evidence="2" id="KW-0472">Membrane</keyword>
<protein>
    <submittedName>
        <fullName evidence="3">Uncharacterized protein</fullName>
    </submittedName>
</protein>